<dbReference type="InterPro" id="IPR011335">
    <property type="entry name" value="Restrct_endonuc-II-like"/>
</dbReference>
<keyword evidence="2" id="KW-0255">Endonuclease</keyword>
<dbReference type="SUPFAM" id="SSF52980">
    <property type="entry name" value="Restriction endonuclease-like"/>
    <property type="match status" value="1"/>
</dbReference>
<dbReference type="InterPro" id="IPR052906">
    <property type="entry name" value="Type_IV_Methyl-Rstrct_Enzyme"/>
</dbReference>
<organism evidence="2 3">
    <name type="scientific">Paraburkholderia tropica</name>
    <dbReference type="NCBI Taxonomy" id="92647"/>
    <lineage>
        <taxon>Bacteria</taxon>
        <taxon>Pseudomonadati</taxon>
        <taxon>Pseudomonadota</taxon>
        <taxon>Betaproteobacteria</taxon>
        <taxon>Burkholderiales</taxon>
        <taxon>Burkholderiaceae</taxon>
        <taxon>Paraburkholderia</taxon>
    </lineage>
</organism>
<dbReference type="GO" id="GO:0004519">
    <property type="term" value="F:endonuclease activity"/>
    <property type="evidence" value="ECO:0007669"/>
    <property type="project" value="UniProtKB-KW"/>
</dbReference>
<comment type="caution">
    <text evidence="2">The sequence shown here is derived from an EMBL/GenBank/DDBJ whole genome shotgun (WGS) entry which is preliminary data.</text>
</comment>
<dbReference type="Gene3D" id="3.40.1350.10">
    <property type="match status" value="1"/>
</dbReference>
<feature type="domain" description="Restriction endonuclease type IV Mrr" evidence="1">
    <location>
        <begin position="19"/>
        <end position="125"/>
    </location>
</feature>
<reference evidence="2 3" key="1">
    <citation type="submission" date="2018-05" db="EMBL/GenBank/DDBJ databases">
        <title>Genomic Encyclopedia of Type Strains, Phase IV (KMG-V): Genome sequencing to study the core and pangenomes of soil and plant-associated prokaryotes.</title>
        <authorList>
            <person name="Whitman W."/>
        </authorList>
    </citation>
    <scope>NUCLEOTIDE SEQUENCE [LARGE SCALE GENOMIC DNA]</scope>
    <source>
        <strain evidence="2 3">SIr-6563</strain>
    </source>
</reference>
<dbReference type="RefSeq" id="WP_110328061.1">
    <property type="nucleotide sequence ID" value="NZ_QJJV01000012.1"/>
</dbReference>
<dbReference type="PANTHER" id="PTHR30015:SF7">
    <property type="entry name" value="TYPE IV METHYL-DIRECTED RESTRICTION ENZYME ECOKMRR"/>
    <property type="match status" value="1"/>
</dbReference>
<protein>
    <submittedName>
        <fullName evidence="2">Restriction endonuclease</fullName>
    </submittedName>
</protein>
<evidence type="ECO:0000313" key="3">
    <source>
        <dbReference type="Proteomes" id="UP000247515"/>
    </source>
</evidence>
<evidence type="ECO:0000313" key="2">
    <source>
        <dbReference type="EMBL" id="PXX14517.1"/>
    </source>
</evidence>
<proteinExistence type="predicted"/>
<keyword evidence="3" id="KW-1185">Reference proteome</keyword>
<sequence length="307" mass="34029">MGKKEKRATQVGRAMNTKDWLDLEHLVASIQQKLAPAAKVEHNVKIKGRNSEVDRQVDVLVTQNIGQYPMTIAIDCKDYKKPVDVKGVEEFAGMVNDIGANKGVLVCPAGFTETAKTVAKKLQMELYRPVDTGDHKWRTRPAIPAVCEYVRTTMAFQISTVAAKPFRITVSPAYQEAFDENGQSLGTALDTALRKWNNAEYPTTAGKHDGLAIFPGDVQVDNGFGEHIQVTLSVFLDVKVDRYFGQLEIERVSGFLDEQTGLTHTNSFSVGALEPEEIEAKWTKLQDEQEPPINPVLSLRGLIGWEA</sequence>
<dbReference type="InterPro" id="IPR011856">
    <property type="entry name" value="tRNA_endonuc-like_dom_sf"/>
</dbReference>
<gene>
    <name evidence="2" type="ORF">C7400_112129</name>
</gene>
<dbReference type="EMBL" id="QJJV01000012">
    <property type="protein sequence ID" value="PXX14517.1"/>
    <property type="molecule type" value="Genomic_DNA"/>
</dbReference>
<dbReference type="Pfam" id="PF04471">
    <property type="entry name" value="Mrr_cat"/>
    <property type="match status" value="1"/>
</dbReference>
<dbReference type="PANTHER" id="PTHR30015">
    <property type="entry name" value="MRR RESTRICTION SYSTEM PROTEIN"/>
    <property type="match status" value="1"/>
</dbReference>
<dbReference type="InterPro" id="IPR007560">
    <property type="entry name" value="Restrct_endonuc_IV_Mrr"/>
</dbReference>
<name>A0ABX5MLH3_9BURK</name>
<keyword evidence="2" id="KW-0378">Hydrolase</keyword>
<dbReference type="Proteomes" id="UP000247515">
    <property type="component" value="Unassembled WGS sequence"/>
</dbReference>
<evidence type="ECO:0000259" key="1">
    <source>
        <dbReference type="Pfam" id="PF04471"/>
    </source>
</evidence>
<keyword evidence="2" id="KW-0540">Nuclease</keyword>
<accession>A0ABX5MLH3</accession>